<feature type="domain" description="DUF5641" evidence="1">
    <location>
        <begin position="674"/>
        <end position="744"/>
    </location>
</feature>
<evidence type="ECO:0000313" key="2">
    <source>
        <dbReference type="EMBL" id="KOB69639.1"/>
    </source>
</evidence>
<comment type="caution">
    <text evidence="2">The sequence shown here is derived from an EMBL/GenBank/DDBJ whole genome shotgun (WGS) entry which is preliminary data.</text>
</comment>
<accession>A0A0L7L2Y3</accession>
<keyword evidence="3" id="KW-1185">Reference proteome</keyword>
<gene>
    <name evidence="2" type="ORF">OBRU01_16492</name>
</gene>
<dbReference type="AlphaFoldDB" id="A0A0L7L2Y3"/>
<name>A0A0L7L2Y3_OPEBR</name>
<dbReference type="PANTHER" id="PTHR47331:SF1">
    <property type="entry name" value="GAG-LIKE PROTEIN"/>
    <property type="match status" value="1"/>
</dbReference>
<dbReference type="PANTHER" id="PTHR47331">
    <property type="entry name" value="PHD-TYPE DOMAIN-CONTAINING PROTEIN"/>
    <property type="match status" value="1"/>
</dbReference>
<organism evidence="2 3">
    <name type="scientific">Operophtera brumata</name>
    <name type="common">Winter moth</name>
    <name type="synonym">Phalaena brumata</name>
    <dbReference type="NCBI Taxonomy" id="104452"/>
    <lineage>
        <taxon>Eukaryota</taxon>
        <taxon>Metazoa</taxon>
        <taxon>Ecdysozoa</taxon>
        <taxon>Arthropoda</taxon>
        <taxon>Hexapoda</taxon>
        <taxon>Insecta</taxon>
        <taxon>Pterygota</taxon>
        <taxon>Neoptera</taxon>
        <taxon>Endopterygota</taxon>
        <taxon>Lepidoptera</taxon>
        <taxon>Glossata</taxon>
        <taxon>Ditrysia</taxon>
        <taxon>Geometroidea</taxon>
        <taxon>Geometridae</taxon>
        <taxon>Larentiinae</taxon>
        <taxon>Operophtera</taxon>
    </lineage>
</organism>
<protein>
    <recommendedName>
        <fullName evidence="1">DUF5641 domain-containing protein</fullName>
    </recommendedName>
</protein>
<proteinExistence type="predicted"/>
<dbReference type="Pfam" id="PF18701">
    <property type="entry name" value="DUF5641"/>
    <property type="match status" value="1"/>
</dbReference>
<sequence length="747" mass="84631">MSDEKILKQLKASRGYAKASLTRLYQFAHDGQEIEIATLSTLQAKRSRVAEIFSEYEGYNKQILAYDEYDTEDVADGESKYFLILSAINEAIKSKGTPCSDDGNPAFRTKLPKIEIQPFCGKYSEYTPFINLFRAIIHKDRAIDNIQKLYYLRTFLQKEPFDIIKNLPLQTGSYEEALRLLDERYNHKFKIVNEHINSLLDMNALVKSTSSNLREFVSLVKQCLASLKNLQVNTETWDPIVLSILFRKLDSYTSRAYQLERSTDSDPTVLDFLAFMEKRALALENAAPLVAGKPPRAVVNIAATPGASSCAYCKSSDHKLFACNKFKVLPSAERIKIAKEKELCNVCLNIHRNKCKFHFRCNVCKQAHNTLLHDDEQSPNQITLISNTQTDRVLLPTVKIKLYSQNGTEVHVKAILDSASQVSLVTSKVIEVLGITPNKDGTTIVGVSNTNNVAKYSVPLEVFSLATPYRPLQPCFINTRFGHVIAGALPQPTNKKSSKVSLLCLDCKSDLDETLQQFFETEKVPEMYTEKLSEHDLCENSFQKTTVLKDNKFQLDTVTYGQKSSSFLATRCLHELATKYKEQFPLASYILSYCTYVDDACYSHSDIEVILEAKRQLIKLLGKGSFFTHKWASNCQKILEGISLDKQQFDDLDLQKNNVYMKTLGLTLNVAKDFFSRPKWRDSVPNVKVGDLVILREPNSPPLAWPMARIIKIYAGLDNKVRVLDVITPNKRIYKRSLSGICILPLE</sequence>
<reference evidence="2 3" key="1">
    <citation type="journal article" date="2015" name="Genome Biol. Evol.">
        <title>The genome of winter moth (Operophtera brumata) provides a genomic perspective on sexual dimorphism and phenology.</title>
        <authorList>
            <person name="Derks M.F."/>
            <person name="Smit S."/>
            <person name="Salis L."/>
            <person name="Schijlen E."/>
            <person name="Bossers A."/>
            <person name="Mateman C."/>
            <person name="Pijl A.S."/>
            <person name="de Ridder D."/>
            <person name="Groenen M.A."/>
            <person name="Visser M.E."/>
            <person name="Megens H.J."/>
        </authorList>
    </citation>
    <scope>NUCLEOTIDE SEQUENCE [LARGE SCALE GENOMIC DNA]</scope>
    <source>
        <strain evidence="2">WM2013NL</strain>
        <tissue evidence="2">Head and thorax</tissue>
    </source>
</reference>
<dbReference type="InterPro" id="IPR040676">
    <property type="entry name" value="DUF5641"/>
</dbReference>
<evidence type="ECO:0000313" key="3">
    <source>
        <dbReference type="Proteomes" id="UP000037510"/>
    </source>
</evidence>
<dbReference type="InterPro" id="IPR005312">
    <property type="entry name" value="DUF1759"/>
</dbReference>
<evidence type="ECO:0000259" key="1">
    <source>
        <dbReference type="Pfam" id="PF18701"/>
    </source>
</evidence>
<dbReference type="Pfam" id="PF03564">
    <property type="entry name" value="DUF1759"/>
    <property type="match status" value="1"/>
</dbReference>
<dbReference type="EMBL" id="JTDY01003385">
    <property type="protein sequence ID" value="KOB69639.1"/>
    <property type="molecule type" value="Genomic_DNA"/>
</dbReference>
<dbReference type="Proteomes" id="UP000037510">
    <property type="component" value="Unassembled WGS sequence"/>
</dbReference>